<keyword evidence="3" id="KW-0804">Transcription</keyword>
<evidence type="ECO:0000256" key="1">
    <source>
        <dbReference type="ARBA" id="ARBA00023015"/>
    </source>
</evidence>
<dbReference type="Gene3D" id="1.10.260.40">
    <property type="entry name" value="lambda repressor-like DNA-binding domains"/>
    <property type="match status" value="1"/>
</dbReference>
<dbReference type="InterPro" id="IPR000843">
    <property type="entry name" value="HTH_LacI"/>
</dbReference>
<dbReference type="Gene3D" id="3.40.50.2300">
    <property type="match status" value="2"/>
</dbReference>
<reference evidence="5 6" key="1">
    <citation type="submission" date="2018-03" db="EMBL/GenBank/DDBJ databases">
        <title>Genomic Encyclopedia of Type Strains, Phase III (KMG-III): the genomes of soil and plant-associated and newly described type strains.</title>
        <authorList>
            <person name="Whitman W."/>
        </authorList>
    </citation>
    <scope>NUCLEOTIDE SEQUENCE [LARGE SCALE GENOMIC DNA]</scope>
    <source>
        <strain evidence="5 6">CGMCC 4.7097</strain>
    </source>
</reference>
<evidence type="ECO:0000259" key="4">
    <source>
        <dbReference type="PROSITE" id="PS50932"/>
    </source>
</evidence>
<dbReference type="GO" id="GO:0003700">
    <property type="term" value="F:DNA-binding transcription factor activity"/>
    <property type="evidence" value="ECO:0007669"/>
    <property type="project" value="TreeGrafter"/>
</dbReference>
<comment type="caution">
    <text evidence="5">The sequence shown here is derived from an EMBL/GenBank/DDBJ whole genome shotgun (WGS) entry which is preliminary data.</text>
</comment>
<accession>A0A2P8I106</accession>
<dbReference type="PROSITE" id="PS50932">
    <property type="entry name" value="HTH_LACI_2"/>
    <property type="match status" value="1"/>
</dbReference>
<keyword evidence="1" id="KW-0805">Transcription regulation</keyword>
<dbReference type="EMBL" id="PYAX01000015">
    <property type="protein sequence ID" value="PSL52154.1"/>
    <property type="molecule type" value="Genomic_DNA"/>
</dbReference>
<dbReference type="Proteomes" id="UP000241118">
    <property type="component" value="Unassembled WGS sequence"/>
</dbReference>
<dbReference type="CDD" id="cd01392">
    <property type="entry name" value="HTH_LacI"/>
    <property type="match status" value="1"/>
</dbReference>
<dbReference type="SMART" id="SM00354">
    <property type="entry name" value="HTH_LACI"/>
    <property type="match status" value="1"/>
</dbReference>
<dbReference type="PANTHER" id="PTHR30146">
    <property type="entry name" value="LACI-RELATED TRANSCRIPTIONAL REPRESSOR"/>
    <property type="match status" value="1"/>
</dbReference>
<evidence type="ECO:0000256" key="3">
    <source>
        <dbReference type="ARBA" id="ARBA00023163"/>
    </source>
</evidence>
<evidence type="ECO:0000313" key="6">
    <source>
        <dbReference type="Proteomes" id="UP000241118"/>
    </source>
</evidence>
<dbReference type="InterPro" id="IPR046335">
    <property type="entry name" value="LacI/GalR-like_sensor"/>
</dbReference>
<dbReference type="SUPFAM" id="SSF47413">
    <property type="entry name" value="lambda repressor-like DNA-binding domains"/>
    <property type="match status" value="1"/>
</dbReference>
<keyword evidence="2" id="KW-0238">DNA-binding</keyword>
<name>A0A2P8I106_SACCR</name>
<proteinExistence type="predicted"/>
<evidence type="ECO:0000256" key="2">
    <source>
        <dbReference type="ARBA" id="ARBA00023125"/>
    </source>
</evidence>
<keyword evidence="6" id="KW-1185">Reference proteome</keyword>
<dbReference type="InterPro" id="IPR010982">
    <property type="entry name" value="Lambda_DNA-bd_dom_sf"/>
</dbReference>
<sequence>MAVDDTTVRKRGEVGVSHIAALAGVSASTVSKVIHGRTGVSTGTRRRIEALIREHGYRKAEKAEAVPIVEVVFQALDSPWALEIVRGIEHAVRPHGLAVTLTEMDGAHTPESTWARQMLARRPVGVIAVSAMFTEHQLAQLDSRGIPLVALDPTGEPSHPIASVGAANWNGGLVATRHLIQLGHRRIGMLRGPDELLCCRARLDGYRAALDEGGLPHDPDLVRSAPLYFDGGRDAAAELLRLPDRPTAIFASNDLQALGAYHAASALGLAIPRDVSIVGFDDLPIAQWSDPPLTTVHQPLAQMGATAAGFVLALADGRTIEHDRLELPTKLVVRGSTAAPPASTR</sequence>
<dbReference type="InterPro" id="IPR028082">
    <property type="entry name" value="Peripla_BP_I"/>
</dbReference>
<organism evidence="5 6">
    <name type="scientific">Saccharothrix carnea</name>
    <dbReference type="NCBI Taxonomy" id="1280637"/>
    <lineage>
        <taxon>Bacteria</taxon>
        <taxon>Bacillati</taxon>
        <taxon>Actinomycetota</taxon>
        <taxon>Actinomycetes</taxon>
        <taxon>Pseudonocardiales</taxon>
        <taxon>Pseudonocardiaceae</taxon>
        <taxon>Saccharothrix</taxon>
    </lineage>
</organism>
<feature type="domain" description="HTH lacI-type" evidence="4">
    <location>
        <begin position="14"/>
        <end position="68"/>
    </location>
</feature>
<protein>
    <submittedName>
        <fullName evidence="5">LacI family transcriptional regulator</fullName>
    </submittedName>
</protein>
<evidence type="ECO:0000313" key="5">
    <source>
        <dbReference type="EMBL" id="PSL52154.1"/>
    </source>
</evidence>
<dbReference type="Pfam" id="PF13377">
    <property type="entry name" value="Peripla_BP_3"/>
    <property type="match status" value="1"/>
</dbReference>
<dbReference type="PANTHER" id="PTHR30146:SF153">
    <property type="entry name" value="LACTOSE OPERON REPRESSOR"/>
    <property type="match status" value="1"/>
</dbReference>
<gene>
    <name evidence="5" type="ORF">B0I31_115106</name>
</gene>
<dbReference type="CDD" id="cd06296">
    <property type="entry name" value="PBP1_CatR-like"/>
    <property type="match status" value="1"/>
</dbReference>
<dbReference type="SUPFAM" id="SSF53822">
    <property type="entry name" value="Periplasmic binding protein-like I"/>
    <property type="match status" value="1"/>
</dbReference>
<dbReference type="AlphaFoldDB" id="A0A2P8I106"/>
<dbReference type="Pfam" id="PF00356">
    <property type="entry name" value="LacI"/>
    <property type="match status" value="1"/>
</dbReference>
<dbReference type="GO" id="GO:0000976">
    <property type="term" value="F:transcription cis-regulatory region binding"/>
    <property type="evidence" value="ECO:0007669"/>
    <property type="project" value="TreeGrafter"/>
</dbReference>